<reference evidence="4 5" key="1">
    <citation type="journal article" date="2013" name="BMC Genomics">
        <title>Reconstruction of the lipid metabolism for the microalga Monoraphidium neglectum from its genome sequence reveals characteristics suitable for biofuel production.</title>
        <authorList>
            <person name="Bogen C."/>
            <person name="Al-Dilaimi A."/>
            <person name="Albersmeier A."/>
            <person name="Wichmann J."/>
            <person name="Grundmann M."/>
            <person name="Rupp O."/>
            <person name="Lauersen K.J."/>
            <person name="Blifernez-Klassen O."/>
            <person name="Kalinowski J."/>
            <person name="Goesmann A."/>
            <person name="Mussgnug J.H."/>
            <person name="Kruse O."/>
        </authorList>
    </citation>
    <scope>NUCLEOTIDE SEQUENCE [LARGE SCALE GENOMIC DNA]</scope>
    <source>
        <strain evidence="4 5">SAG 48.87</strain>
    </source>
</reference>
<dbReference type="InterPro" id="IPR002048">
    <property type="entry name" value="EF_hand_dom"/>
</dbReference>
<dbReference type="GO" id="GO:0005509">
    <property type="term" value="F:calcium ion binding"/>
    <property type="evidence" value="ECO:0007669"/>
    <property type="project" value="InterPro"/>
</dbReference>
<dbReference type="KEGG" id="mng:MNEG_14838"/>
<dbReference type="RefSeq" id="XP_013892146.1">
    <property type="nucleotide sequence ID" value="XM_014036692.1"/>
</dbReference>
<sequence length="179" mass="18454">MGPQVAAHMVFTGGSLQSVRAEDEPAPETIPELRAPLALEERVGGILMRIEQELDDAEKTIGERLHVIDLDNDGLISKGELQEALRFLKANLDDEELMSLLDRMNIKAGGGSDQPLISVSDLIKLAEPSSGGSGSSSSSSGNSSSGGSRGNGGGGSSSASSSAAAAEKQPADTVKIHTR</sequence>
<evidence type="ECO:0000313" key="5">
    <source>
        <dbReference type="Proteomes" id="UP000054498"/>
    </source>
</evidence>
<organism evidence="4 5">
    <name type="scientific">Monoraphidium neglectum</name>
    <dbReference type="NCBI Taxonomy" id="145388"/>
    <lineage>
        <taxon>Eukaryota</taxon>
        <taxon>Viridiplantae</taxon>
        <taxon>Chlorophyta</taxon>
        <taxon>core chlorophytes</taxon>
        <taxon>Chlorophyceae</taxon>
        <taxon>CS clade</taxon>
        <taxon>Sphaeropleales</taxon>
        <taxon>Selenastraceae</taxon>
        <taxon>Monoraphidium</taxon>
    </lineage>
</organism>
<accession>A0A0D2LU05</accession>
<dbReference type="Gene3D" id="1.10.238.10">
    <property type="entry name" value="EF-hand"/>
    <property type="match status" value="1"/>
</dbReference>
<dbReference type="OrthoDB" id="275278at2759"/>
<proteinExistence type="predicted"/>
<name>A0A0D2LU05_9CHLO</name>
<dbReference type="InterPro" id="IPR018247">
    <property type="entry name" value="EF_Hand_1_Ca_BS"/>
</dbReference>
<evidence type="ECO:0000259" key="3">
    <source>
        <dbReference type="PROSITE" id="PS50222"/>
    </source>
</evidence>
<evidence type="ECO:0000313" key="4">
    <source>
        <dbReference type="EMBL" id="KIY93126.1"/>
    </source>
</evidence>
<dbReference type="SUPFAM" id="SSF47473">
    <property type="entry name" value="EF-hand"/>
    <property type="match status" value="1"/>
</dbReference>
<protein>
    <recommendedName>
        <fullName evidence="3">EF-hand domain-containing protein</fullName>
    </recommendedName>
</protein>
<dbReference type="STRING" id="145388.A0A0D2LU05"/>
<evidence type="ECO:0000256" key="1">
    <source>
        <dbReference type="ARBA" id="ARBA00022837"/>
    </source>
</evidence>
<feature type="compositionally biased region" description="Low complexity" evidence="2">
    <location>
        <begin position="135"/>
        <end position="146"/>
    </location>
</feature>
<feature type="compositionally biased region" description="Low complexity" evidence="2">
    <location>
        <begin position="157"/>
        <end position="166"/>
    </location>
</feature>
<dbReference type="EMBL" id="KK105025">
    <property type="protein sequence ID" value="KIY93126.1"/>
    <property type="molecule type" value="Genomic_DNA"/>
</dbReference>
<feature type="region of interest" description="Disordered" evidence="2">
    <location>
        <begin position="127"/>
        <end position="179"/>
    </location>
</feature>
<dbReference type="Proteomes" id="UP000054498">
    <property type="component" value="Unassembled WGS sequence"/>
</dbReference>
<dbReference type="PROSITE" id="PS00018">
    <property type="entry name" value="EF_HAND_1"/>
    <property type="match status" value="1"/>
</dbReference>
<feature type="domain" description="EF-hand" evidence="3">
    <location>
        <begin position="56"/>
        <end position="91"/>
    </location>
</feature>
<gene>
    <name evidence="4" type="ORF">MNEG_14838</name>
</gene>
<dbReference type="AlphaFoldDB" id="A0A0D2LU05"/>
<evidence type="ECO:0000256" key="2">
    <source>
        <dbReference type="SAM" id="MobiDB-lite"/>
    </source>
</evidence>
<dbReference type="GeneID" id="25732439"/>
<dbReference type="InterPro" id="IPR011992">
    <property type="entry name" value="EF-hand-dom_pair"/>
</dbReference>
<dbReference type="PROSITE" id="PS50222">
    <property type="entry name" value="EF_HAND_2"/>
    <property type="match status" value="1"/>
</dbReference>
<keyword evidence="5" id="KW-1185">Reference proteome</keyword>
<feature type="compositionally biased region" description="Gly residues" evidence="2">
    <location>
        <begin position="147"/>
        <end position="156"/>
    </location>
</feature>
<keyword evidence="1" id="KW-0106">Calcium</keyword>